<gene>
    <name evidence="1" type="ORF">CROQUDRAFT_549298</name>
</gene>
<protein>
    <submittedName>
        <fullName evidence="1">Uncharacterized protein</fullName>
    </submittedName>
</protein>
<evidence type="ECO:0000313" key="2">
    <source>
        <dbReference type="Proteomes" id="UP000886653"/>
    </source>
</evidence>
<dbReference type="Proteomes" id="UP000886653">
    <property type="component" value="Unassembled WGS sequence"/>
</dbReference>
<accession>A0A9P6TB74</accession>
<proteinExistence type="predicted"/>
<sequence>MAPVYLWIMAFQLWEGSQVGRREKVFISPCPPVTHCLDCPKCMDLRSHDCILVFPLIFIPSHRTCTSQEDTESNPGISERGICSITSITRYTVVHNAKC</sequence>
<keyword evidence="2" id="KW-1185">Reference proteome</keyword>
<dbReference type="EMBL" id="MU167268">
    <property type="protein sequence ID" value="KAG0145972.1"/>
    <property type="molecule type" value="Genomic_DNA"/>
</dbReference>
<organism evidence="1 2">
    <name type="scientific">Cronartium quercuum f. sp. fusiforme G11</name>
    <dbReference type="NCBI Taxonomy" id="708437"/>
    <lineage>
        <taxon>Eukaryota</taxon>
        <taxon>Fungi</taxon>
        <taxon>Dikarya</taxon>
        <taxon>Basidiomycota</taxon>
        <taxon>Pucciniomycotina</taxon>
        <taxon>Pucciniomycetes</taxon>
        <taxon>Pucciniales</taxon>
        <taxon>Coleosporiaceae</taxon>
        <taxon>Cronartium</taxon>
    </lineage>
</organism>
<comment type="caution">
    <text evidence="1">The sequence shown here is derived from an EMBL/GenBank/DDBJ whole genome shotgun (WGS) entry which is preliminary data.</text>
</comment>
<name>A0A9P6TB74_9BASI</name>
<evidence type="ECO:0000313" key="1">
    <source>
        <dbReference type="EMBL" id="KAG0145972.1"/>
    </source>
</evidence>
<dbReference type="AlphaFoldDB" id="A0A9P6TB74"/>
<reference evidence="1" key="1">
    <citation type="submission" date="2013-11" db="EMBL/GenBank/DDBJ databases">
        <title>Genome sequence of the fusiform rust pathogen reveals effectors for host alternation and coevolution with pine.</title>
        <authorList>
            <consortium name="DOE Joint Genome Institute"/>
            <person name="Smith K."/>
            <person name="Pendleton A."/>
            <person name="Kubisiak T."/>
            <person name="Anderson C."/>
            <person name="Salamov A."/>
            <person name="Aerts A."/>
            <person name="Riley R."/>
            <person name="Clum A."/>
            <person name="Lindquist E."/>
            <person name="Ence D."/>
            <person name="Campbell M."/>
            <person name="Kronenberg Z."/>
            <person name="Feau N."/>
            <person name="Dhillon B."/>
            <person name="Hamelin R."/>
            <person name="Burleigh J."/>
            <person name="Smith J."/>
            <person name="Yandell M."/>
            <person name="Nelson C."/>
            <person name="Grigoriev I."/>
            <person name="Davis J."/>
        </authorList>
    </citation>
    <scope>NUCLEOTIDE SEQUENCE</scope>
    <source>
        <strain evidence="1">G11</strain>
    </source>
</reference>